<evidence type="ECO:0008006" key="3">
    <source>
        <dbReference type="Google" id="ProtNLM"/>
    </source>
</evidence>
<reference evidence="1 2" key="1">
    <citation type="journal article" date="2019" name="Sci. Rep.">
        <title>Orb-weaving spider Araneus ventricosus genome elucidates the spidroin gene catalogue.</title>
        <authorList>
            <person name="Kono N."/>
            <person name="Nakamura H."/>
            <person name="Ohtoshi R."/>
            <person name="Moran D.A.P."/>
            <person name="Shinohara A."/>
            <person name="Yoshida Y."/>
            <person name="Fujiwara M."/>
            <person name="Mori M."/>
            <person name="Tomita M."/>
            <person name="Arakawa K."/>
        </authorList>
    </citation>
    <scope>NUCLEOTIDE SEQUENCE [LARGE SCALE GENOMIC DNA]</scope>
</reference>
<keyword evidence="2" id="KW-1185">Reference proteome</keyword>
<protein>
    <recommendedName>
        <fullName evidence="3">PiggyBac transposable element-derived protein domain-containing protein</fullName>
    </recommendedName>
</protein>
<evidence type="ECO:0000313" key="2">
    <source>
        <dbReference type="Proteomes" id="UP000499080"/>
    </source>
</evidence>
<dbReference type="OrthoDB" id="6629809at2759"/>
<comment type="caution">
    <text evidence="1">The sequence shown here is derived from an EMBL/GenBank/DDBJ whole genome shotgun (WGS) entry which is preliminary data.</text>
</comment>
<dbReference type="PANTHER" id="PTHR47272">
    <property type="entry name" value="DDE_TNP_1_7 DOMAIN-CONTAINING PROTEIN"/>
    <property type="match status" value="1"/>
</dbReference>
<accession>A0A4Y2BM44</accession>
<evidence type="ECO:0000313" key="1">
    <source>
        <dbReference type="EMBL" id="GBL93312.1"/>
    </source>
</evidence>
<organism evidence="1 2">
    <name type="scientific">Araneus ventricosus</name>
    <name type="common">Orbweaver spider</name>
    <name type="synonym">Epeira ventricosa</name>
    <dbReference type="NCBI Taxonomy" id="182803"/>
    <lineage>
        <taxon>Eukaryota</taxon>
        <taxon>Metazoa</taxon>
        <taxon>Ecdysozoa</taxon>
        <taxon>Arthropoda</taxon>
        <taxon>Chelicerata</taxon>
        <taxon>Arachnida</taxon>
        <taxon>Araneae</taxon>
        <taxon>Araneomorphae</taxon>
        <taxon>Entelegynae</taxon>
        <taxon>Araneoidea</taxon>
        <taxon>Araneidae</taxon>
        <taxon>Araneus</taxon>
    </lineage>
</organism>
<dbReference type="EMBL" id="BGPR01000093">
    <property type="protein sequence ID" value="GBL93312.1"/>
    <property type="molecule type" value="Genomic_DNA"/>
</dbReference>
<sequence>MYPLKTIVLDVYFCDFTVAIHLLKVKIDPKLKTDGRGISDKYVTEAGKITVVKWYGNRANVVKKCSKEDVTFVEVPRPEIVKFYNKSIGAGVDKHDLLMLFYRTAIRSKKWTLRVPPPKKKLNPYFRSSNDV</sequence>
<proteinExistence type="predicted"/>
<gene>
    <name evidence="1" type="ORF">AVEN_219453_1</name>
</gene>
<name>A0A4Y2BM44_ARAVE</name>
<dbReference type="AlphaFoldDB" id="A0A4Y2BM44"/>
<dbReference type="Proteomes" id="UP000499080">
    <property type="component" value="Unassembled WGS sequence"/>
</dbReference>